<feature type="domain" description="Peptidoglycan binding-like" evidence="2">
    <location>
        <begin position="30"/>
        <end position="82"/>
    </location>
</feature>
<protein>
    <recommendedName>
        <fullName evidence="2">Peptidoglycan binding-like domain-containing protein</fullName>
    </recommendedName>
</protein>
<feature type="domain" description="Peptidoglycan binding-like" evidence="2">
    <location>
        <begin position="105"/>
        <end position="150"/>
    </location>
</feature>
<sequence length="471" mass="50711">MGHADQRDPHAAPVAPPMTPSTPAVPARTVREAEKLLKKAGFNAGGVDGKVTPAFTKAVKDFQQAWGVAASGTVDTRTLGLLRHTGKRINAHQKDAYVSVGQRSGSIKTLEQRLSRLGYDVGKVDGTYSRETAEAVKKFKADQGLKVSGALAKKSRAVLAREFKGVQHAPERRRIKPTKTQKKLDTQTGKAAARGFGEGSKGASVKNVQRHLKAAGFSPGRVNGKFDERTEGALKNFQLKAGLPRTGRVDARTWKQLQKSFILSSTKASPAQALNERSGAVKSTESLLKKAGFKPGKIDGLFSRSTEKAVLAFEKKYHLKRDGKLSSSDLKKLSQVANTTKTTANARRLARNARSVAMSMGGYNSQGLCATGVSRAILKTYGVKVWGNGNQIDNNLPRSHFKQVKMPLSKALKIPGIVLTWEKTSSRLGSIYGHTAITLGDGHSSASDFIESNTLAGNASRRGLKMFIPIK</sequence>
<name>A0A2W5UVC9_9BACT</name>
<dbReference type="EMBL" id="QFQP01000032">
    <property type="protein sequence ID" value="PZR07294.1"/>
    <property type="molecule type" value="Genomic_DNA"/>
</dbReference>
<dbReference type="SUPFAM" id="SSF47090">
    <property type="entry name" value="PGBD-like"/>
    <property type="match status" value="4"/>
</dbReference>
<dbReference type="Gene3D" id="1.10.101.10">
    <property type="entry name" value="PGBD-like superfamily/PGBD"/>
    <property type="match status" value="4"/>
</dbReference>
<gene>
    <name evidence="3" type="ORF">DI536_27980</name>
</gene>
<dbReference type="InterPro" id="IPR052905">
    <property type="entry name" value="LD-transpeptidase_YkuD-like"/>
</dbReference>
<organism evidence="3 4">
    <name type="scientific">Archangium gephyra</name>
    <dbReference type="NCBI Taxonomy" id="48"/>
    <lineage>
        <taxon>Bacteria</taxon>
        <taxon>Pseudomonadati</taxon>
        <taxon>Myxococcota</taxon>
        <taxon>Myxococcia</taxon>
        <taxon>Myxococcales</taxon>
        <taxon>Cystobacterineae</taxon>
        <taxon>Archangiaceae</taxon>
        <taxon>Archangium</taxon>
    </lineage>
</organism>
<feature type="compositionally biased region" description="Basic and acidic residues" evidence="1">
    <location>
        <begin position="1"/>
        <end position="10"/>
    </location>
</feature>
<dbReference type="InterPro" id="IPR002477">
    <property type="entry name" value="Peptidoglycan-bd-like"/>
</dbReference>
<dbReference type="InterPro" id="IPR036366">
    <property type="entry name" value="PGBDSf"/>
</dbReference>
<comment type="caution">
    <text evidence="3">The sequence shown here is derived from an EMBL/GenBank/DDBJ whole genome shotgun (WGS) entry which is preliminary data.</text>
</comment>
<accession>A0A2W5UVC9</accession>
<feature type="domain" description="Peptidoglycan binding-like" evidence="2">
    <location>
        <begin position="202"/>
        <end position="257"/>
    </location>
</feature>
<evidence type="ECO:0000259" key="2">
    <source>
        <dbReference type="Pfam" id="PF01471"/>
    </source>
</evidence>
<proteinExistence type="predicted"/>
<reference evidence="3 4" key="1">
    <citation type="submission" date="2017-08" db="EMBL/GenBank/DDBJ databases">
        <title>Infants hospitalized years apart are colonized by the same room-sourced microbial strains.</title>
        <authorList>
            <person name="Brooks B."/>
            <person name="Olm M.R."/>
            <person name="Firek B.A."/>
            <person name="Baker R."/>
            <person name="Thomas B.C."/>
            <person name="Morowitz M.J."/>
            <person name="Banfield J.F."/>
        </authorList>
    </citation>
    <scope>NUCLEOTIDE SEQUENCE [LARGE SCALE GENOMIC DNA]</scope>
    <source>
        <strain evidence="3">S2_003_000_R2_14</strain>
    </source>
</reference>
<dbReference type="PANTHER" id="PTHR41533">
    <property type="entry name" value="L,D-TRANSPEPTIDASE HI_1667-RELATED"/>
    <property type="match status" value="1"/>
</dbReference>
<evidence type="ECO:0000256" key="1">
    <source>
        <dbReference type="SAM" id="MobiDB-lite"/>
    </source>
</evidence>
<dbReference type="Pfam" id="PF01471">
    <property type="entry name" value="PG_binding_1"/>
    <property type="match status" value="4"/>
</dbReference>
<dbReference type="InterPro" id="IPR036365">
    <property type="entry name" value="PGBD-like_sf"/>
</dbReference>
<feature type="region of interest" description="Disordered" evidence="1">
    <location>
        <begin position="177"/>
        <end position="204"/>
    </location>
</feature>
<dbReference type="Proteomes" id="UP000249061">
    <property type="component" value="Unassembled WGS sequence"/>
</dbReference>
<feature type="region of interest" description="Disordered" evidence="1">
    <location>
        <begin position="1"/>
        <end position="26"/>
    </location>
</feature>
<evidence type="ECO:0000313" key="3">
    <source>
        <dbReference type="EMBL" id="PZR07294.1"/>
    </source>
</evidence>
<dbReference type="Gene3D" id="3.90.1720.10">
    <property type="entry name" value="endopeptidase domain like (from Nostoc punctiforme)"/>
    <property type="match status" value="1"/>
</dbReference>
<feature type="domain" description="Peptidoglycan binding-like" evidence="2">
    <location>
        <begin position="279"/>
        <end position="328"/>
    </location>
</feature>
<dbReference type="AlphaFoldDB" id="A0A2W5UVC9"/>
<evidence type="ECO:0000313" key="4">
    <source>
        <dbReference type="Proteomes" id="UP000249061"/>
    </source>
</evidence>
<dbReference type="PANTHER" id="PTHR41533:SF1">
    <property type="entry name" value="L,D-TRANSPEPTIDASE YCBB-RELATED"/>
    <property type="match status" value="1"/>
</dbReference>